<dbReference type="HOGENOM" id="CLU_979557_0_0_3"/>
<evidence type="ECO:0000313" key="2">
    <source>
        <dbReference type="EMBL" id="ABV51300.1"/>
    </source>
</evidence>
<evidence type="ECO:0000313" key="3">
    <source>
        <dbReference type="Proteomes" id="UP000002014"/>
    </source>
</evidence>
<gene>
    <name evidence="2" type="ordered locus">P9215_16871</name>
</gene>
<dbReference type="AlphaFoldDB" id="A8G6R9"/>
<feature type="signal peptide" evidence="1">
    <location>
        <begin position="1"/>
        <end position="20"/>
    </location>
</feature>
<dbReference type="EMBL" id="CP000825">
    <property type="protein sequence ID" value="ABV51300.1"/>
    <property type="molecule type" value="Genomic_DNA"/>
</dbReference>
<organism evidence="2 3">
    <name type="scientific">Prochlorococcus marinus (strain MIT 9215)</name>
    <dbReference type="NCBI Taxonomy" id="93060"/>
    <lineage>
        <taxon>Bacteria</taxon>
        <taxon>Bacillati</taxon>
        <taxon>Cyanobacteriota</taxon>
        <taxon>Cyanophyceae</taxon>
        <taxon>Synechococcales</taxon>
        <taxon>Prochlorococcaceae</taxon>
        <taxon>Prochlorococcus</taxon>
    </lineage>
</organism>
<keyword evidence="1" id="KW-0732">Signal</keyword>
<evidence type="ECO:0000256" key="1">
    <source>
        <dbReference type="SAM" id="SignalP"/>
    </source>
</evidence>
<proteinExistence type="predicted"/>
<dbReference type="Proteomes" id="UP000002014">
    <property type="component" value="Chromosome"/>
</dbReference>
<dbReference type="RefSeq" id="WP_012008331.1">
    <property type="nucleotide sequence ID" value="NC_009840.1"/>
</dbReference>
<name>A8G6R9_PROM2</name>
<accession>A8G6R9</accession>
<feature type="chain" id="PRO_5002720255" evidence="1">
    <location>
        <begin position="21"/>
        <end position="284"/>
    </location>
</feature>
<dbReference type="KEGG" id="pmh:P9215_16871"/>
<sequence>MKRFLLLLITALALPNAVNAGVNPEVHNLCKDVKDYMGCVQANSKKEGWNPFKKIVEEKPKNSFQPTNPEKVKIDPEAIKQRCSKGREESMKLGKIGIIEAYESCIKDLHTIGGTALDIPFEIHKRCESERLVDINSYLFCVTDNSKWKLPQKFSSQKINEFYKSSVCTQNPDYLWNGSSCIKKRKKETVYYKDKLYTASRICPDGEKMRWQTYGFRKKVEELGCMTDKEHEAYWRTAKQRKREKESQALKEAFNDLGNAINPPTVYCDSFDYGSGISTTCKQY</sequence>
<dbReference type="STRING" id="93060.P9215_16871"/>
<protein>
    <submittedName>
        <fullName evidence="2">Uncharacterized protein</fullName>
    </submittedName>
</protein>
<reference evidence="2 3" key="1">
    <citation type="journal article" date="2007" name="PLoS Genet.">
        <title>Patterns and implications of gene gain and loss in the evolution of Prochlorococcus.</title>
        <authorList>
            <person name="Kettler G.C."/>
            <person name="Martiny A.C."/>
            <person name="Huang K."/>
            <person name="Zucker J."/>
            <person name="Coleman M.L."/>
            <person name="Rodrigue S."/>
            <person name="Chen F."/>
            <person name="Lapidus A."/>
            <person name="Ferriera S."/>
            <person name="Johnson J."/>
            <person name="Steglich C."/>
            <person name="Church G.M."/>
            <person name="Richardson P."/>
            <person name="Chisholm S.W."/>
        </authorList>
    </citation>
    <scope>NUCLEOTIDE SEQUENCE [LARGE SCALE GENOMIC DNA]</scope>
    <source>
        <strain evidence="2 3">MIT 9215</strain>
    </source>
</reference>